<dbReference type="SUPFAM" id="SSF53474">
    <property type="entry name" value="alpha/beta-Hydrolases"/>
    <property type="match status" value="1"/>
</dbReference>
<name>A0A543CR53_9ACTN</name>
<organism evidence="1 2">
    <name type="scientific">Actinoallomurus bryophytorum</name>
    <dbReference type="NCBI Taxonomy" id="1490222"/>
    <lineage>
        <taxon>Bacteria</taxon>
        <taxon>Bacillati</taxon>
        <taxon>Actinomycetota</taxon>
        <taxon>Actinomycetes</taxon>
        <taxon>Streptosporangiales</taxon>
        <taxon>Thermomonosporaceae</taxon>
        <taxon>Actinoallomurus</taxon>
    </lineage>
</organism>
<protein>
    <recommendedName>
        <fullName evidence="3">Alpha/beta hydrolase family protein</fullName>
    </recommendedName>
</protein>
<dbReference type="Proteomes" id="UP000316096">
    <property type="component" value="Unassembled WGS sequence"/>
</dbReference>
<dbReference type="InterPro" id="IPR029058">
    <property type="entry name" value="AB_hydrolase_fold"/>
</dbReference>
<reference evidence="1 2" key="1">
    <citation type="submission" date="2019-06" db="EMBL/GenBank/DDBJ databases">
        <title>Sequencing the genomes of 1000 actinobacteria strains.</title>
        <authorList>
            <person name="Klenk H.-P."/>
        </authorList>
    </citation>
    <scope>NUCLEOTIDE SEQUENCE [LARGE SCALE GENOMIC DNA]</scope>
    <source>
        <strain evidence="1 2">DSM 102200</strain>
    </source>
</reference>
<dbReference type="EMBL" id="VFOZ01000001">
    <property type="protein sequence ID" value="TQL99586.1"/>
    <property type="molecule type" value="Genomic_DNA"/>
</dbReference>
<dbReference type="RefSeq" id="WP_141958493.1">
    <property type="nucleotide sequence ID" value="NZ_VFOZ01000001.1"/>
</dbReference>
<accession>A0A543CR53</accession>
<evidence type="ECO:0000313" key="2">
    <source>
        <dbReference type="Proteomes" id="UP000316096"/>
    </source>
</evidence>
<comment type="caution">
    <text evidence="1">The sequence shown here is derived from an EMBL/GenBank/DDBJ whole genome shotgun (WGS) entry which is preliminary data.</text>
</comment>
<sequence length="258" mass="27605">MAIAVAGDGYRLWYDAVGDGPAIVLPARSRAEFAALGAALADQYRVVRYKPRSVVGVMEPEEEAGGSWEPSSFTAYPVGPEVADLHTVADAAGAGDFVLAGYSGMAALAAFLSPFSERATGLMIGGFPLLASCDYWLGFEEGARAALIQAGLPDKAAEHHLGRMFYREWGRRDDRPALAALPGPKIVWYGDRDCEPDCRMYDFVGGAAIARHIRAHADELRETGFELIEFEGQDHIGALATTDLVAPQLAAALSKTGW</sequence>
<gene>
    <name evidence="1" type="ORF">FB559_5281</name>
</gene>
<dbReference type="Gene3D" id="3.40.50.1820">
    <property type="entry name" value="alpha/beta hydrolase"/>
    <property type="match status" value="1"/>
</dbReference>
<dbReference type="OrthoDB" id="3525678at2"/>
<proteinExistence type="predicted"/>
<dbReference type="AlphaFoldDB" id="A0A543CR53"/>
<evidence type="ECO:0000313" key="1">
    <source>
        <dbReference type="EMBL" id="TQL99586.1"/>
    </source>
</evidence>
<keyword evidence="2" id="KW-1185">Reference proteome</keyword>
<evidence type="ECO:0008006" key="3">
    <source>
        <dbReference type="Google" id="ProtNLM"/>
    </source>
</evidence>